<evidence type="ECO:0000256" key="2">
    <source>
        <dbReference type="ARBA" id="ARBA00034247"/>
    </source>
</evidence>
<dbReference type="PROSITE" id="PS50887">
    <property type="entry name" value="GGDEF"/>
    <property type="match status" value="1"/>
</dbReference>
<dbReference type="GO" id="GO:0052621">
    <property type="term" value="F:diguanylate cyclase activity"/>
    <property type="evidence" value="ECO:0007669"/>
    <property type="project" value="UniProtKB-EC"/>
</dbReference>
<comment type="catalytic activity">
    <reaction evidence="2">
        <text>2 GTP = 3',3'-c-di-GMP + 2 diphosphate</text>
        <dbReference type="Rhea" id="RHEA:24898"/>
        <dbReference type="ChEBI" id="CHEBI:33019"/>
        <dbReference type="ChEBI" id="CHEBI:37565"/>
        <dbReference type="ChEBI" id="CHEBI:58805"/>
        <dbReference type="EC" id="2.7.7.65"/>
    </reaction>
</comment>
<gene>
    <name evidence="5" type="ORF">Q5X34_05710</name>
</gene>
<dbReference type="Proteomes" id="UP001175780">
    <property type="component" value="Unassembled WGS sequence"/>
</dbReference>
<dbReference type="PANTHER" id="PTHR45138">
    <property type="entry name" value="REGULATORY COMPONENTS OF SENSORY TRANSDUCTION SYSTEM"/>
    <property type="match status" value="1"/>
</dbReference>
<evidence type="ECO:0000259" key="4">
    <source>
        <dbReference type="PROSITE" id="PS50887"/>
    </source>
</evidence>
<reference evidence="5" key="1">
    <citation type="submission" date="2023-07" db="EMBL/GenBank/DDBJ databases">
        <title>Whole genome sequencing of environmental Acinetobacter calcoaceticus-baumannii complex from non-hospital environment.</title>
        <authorList>
            <person name="Wee S.K."/>
            <person name="Khoo E.Z.Y."/>
            <person name="Mohammad T.A.-H."/>
            <person name="Tan S.E.K."/>
            <person name="Yap E.P.H."/>
        </authorList>
    </citation>
    <scope>NUCLEOTIDE SEQUENCE</scope>
    <source>
        <strain evidence="5">PUMA0118</strain>
    </source>
</reference>
<dbReference type="InterPro" id="IPR050469">
    <property type="entry name" value="Diguanylate_Cyclase"/>
</dbReference>
<feature type="transmembrane region" description="Helical" evidence="3">
    <location>
        <begin position="195"/>
        <end position="217"/>
    </location>
</feature>
<feature type="transmembrane region" description="Helical" evidence="3">
    <location>
        <begin position="171"/>
        <end position="189"/>
    </location>
</feature>
<name>A0ABT8ZBK2_9GAMM</name>
<keyword evidence="5" id="KW-0808">Transferase</keyword>
<feature type="transmembrane region" description="Helical" evidence="3">
    <location>
        <begin position="118"/>
        <end position="138"/>
    </location>
</feature>
<feature type="transmembrane region" description="Helical" evidence="3">
    <location>
        <begin position="150"/>
        <end position="166"/>
    </location>
</feature>
<dbReference type="NCBIfam" id="TIGR00254">
    <property type="entry name" value="GGDEF"/>
    <property type="match status" value="1"/>
</dbReference>
<comment type="caution">
    <text evidence="5">The sequence shown here is derived from an EMBL/GenBank/DDBJ whole genome shotgun (WGS) entry which is preliminary data.</text>
</comment>
<keyword evidence="3" id="KW-1133">Transmembrane helix</keyword>
<evidence type="ECO:0000256" key="3">
    <source>
        <dbReference type="SAM" id="Phobius"/>
    </source>
</evidence>
<proteinExistence type="predicted"/>
<dbReference type="InterPro" id="IPR000160">
    <property type="entry name" value="GGDEF_dom"/>
</dbReference>
<dbReference type="Gene3D" id="3.30.70.270">
    <property type="match status" value="1"/>
</dbReference>
<dbReference type="SMART" id="SM00267">
    <property type="entry name" value="GGDEF"/>
    <property type="match status" value="1"/>
</dbReference>
<evidence type="ECO:0000313" key="5">
    <source>
        <dbReference type="EMBL" id="MDO7361180.1"/>
    </source>
</evidence>
<keyword evidence="3" id="KW-0472">Membrane</keyword>
<accession>A0ABT8ZBK2</accession>
<protein>
    <recommendedName>
        <fullName evidence="1">diguanylate cyclase</fullName>
        <ecNumber evidence="1">2.7.7.65</ecNumber>
    </recommendedName>
</protein>
<dbReference type="EC" id="2.7.7.65" evidence="1"/>
<organism evidence="5 6">
    <name type="scientific">Acinetobacter geminorum</name>
    <dbReference type="NCBI Taxonomy" id="2730922"/>
    <lineage>
        <taxon>Bacteria</taxon>
        <taxon>Pseudomonadati</taxon>
        <taxon>Pseudomonadota</taxon>
        <taxon>Gammaproteobacteria</taxon>
        <taxon>Moraxellales</taxon>
        <taxon>Moraxellaceae</taxon>
        <taxon>Acinetobacter</taxon>
    </lineage>
</organism>
<keyword evidence="6" id="KW-1185">Reference proteome</keyword>
<dbReference type="RefSeq" id="WP_057085186.1">
    <property type="nucleotide sequence ID" value="NZ_JAUPID010000005.1"/>
</dbReference>
<dbReference type="InterPro" id="IPR043128">
    <property type="entry name" value="Rev_trsase/Diguanyl_cyclase"/>
</dbReference>
<dbReference type="PANTHER" id="PTHR45138:SF9">
    <property type="entry name" value="DIGUANYLATE CYCLASE DGCM-RELATED"/>
    <property type="match status" value="1"/>
</dbReference>
<feature type="domain" description="GGDEF" evidence="4">
    <location>
        <begin position="278"/>
        <end position="414"/>
    </location>
</feature>
<dbReference type="CDD" id="cd01949">
    <property type="entry name" value="GGDEF"/>
    <property type="match status" value="1"/>
</dbReference>
<feature type="transmembrane region" description="Helical" evidence="3">
    <location>
        <begin position="84"/>
        <end position="106"/>
    </location>
</feature>
<dbReference type="SUPFAM" id="SSF55073">
    <property type="entry name" value="Nucleotide cyclase"/>
    <property type="match status" value="1"/>
</dbReference>
<keyword evidence="3" id="KW-0812">Transmembrane</keyword>
<dbReference type="InterPro" id="IPR029787">
    <property type="entry name" value="Nucleotide_cyclase"/>
</dbReference>
<dbReference type="Pfam" id="PF00990">
    <property type="entry name" value="GGDEF"/>
    <property type="match status" value="1"/>
</dbReference>
<evidence type="ECO:0000313" key="6">
    <source>
        <dbReference type="Proteomes" id="UP001175780"/>
    </source>
</evidence>
<feature type="transmembrane region" description="Helical" evidence="3">
    <location>
        <begin position="56"/>
        <end position="78"/>
    </location>
</feature>
<dbReference type="EMBL" id="JAUPID010000005">
    <property type="protein sequence ID" value="MDO7361180.1"/>
    <property type="molecule type" value="Genomic_DNA"/>
</dbReference>
<evidence type="ECO:0000256" key="1">
    <source>
        <dbReference type="ARBA" id="ARBA00012528"/>
    </source>
</evidence>
<keyword evidence="5" id="KW-0548">Nucleotidyltransferase</keyword>
<sequence>MVNRGNVHELLKAKEEIEYLVTLHTHRYANMPLPHQLEKKFWCLNLERTKQNISKFLTSGILTYLIFILLVLPTDYLVIGKPYITLDFIYCLLSAMNIALALLLFWIFAKSKKLSEHFYFAACSIVFFSIITSAMLLLSVGNMALKNQSMLLLSFLYMLGFILSGIKPLHMLYVGLSAAILVFIFLNLLNVNCDYIALGRALFGTCILGFSISTMLISRERSLFLNNQLAELNEQILRIEASELLHLSQQDALTNISNRRTFDEMFDFFYYRAKQEKRPLAVLFIDIDFFKNYNDFYGHQMGDKVISSIAAAIKNSIRHVDFVARYGGEEFVVLLPKTPAQGAYAVAANIYKAIERQAIPHAASLVSKHVTISLGFTVYTEGFKVNQEKLIHAADQALYRAKQLGRNQIYYQPLEVAELV</sequence>